<name>A0A154VYR6_9PROT</name>
<gene>
    <name evidence="2" type="ORF">AUP43_10805</name>
</gene>
<dbReference type="SUPFAM" id="SSF50199">
    <property type="entry name" value="Staphylococcal nuclease"/>
    <property type="match status" value="1"/>
</dbReference>
<comment type="caution">
    <text evidence="2">The sequence shown here is derived from an EMBL/GenBank/DDBJ whole genome shotgun (WGS) entry which is preliminary data.</text>
</comment>
<dbReference type="STRING" id="580166.AUP43_10805"/>
<accession>A0A154VYR6</accession>
<feature type="compositionally biased region" description="Low complexity" evidence="1">
    <location>
        <begin position="57"/>
        <end position="72"/>
    </location>
</feature>
<keyword evidence="3" id="KW-1185">Reference proteome</keyword>
<dbReference type="AlphaFoldDB" id="A0A154VYR6"/>
<sequence>MLPLLLLAGGAAAVALLPGPRPGAPAAIIVTLPPALPLPVDAPTPERQLAEAPATLPQASLPPASPAAEPSAEPLPPLPTREVAVRPRVQPGTPREPAPWFFEGRQHGGGNSGSSSAGGGRQLGDVRVIGPTMLSTAGQPHSLQGVAPPAPDALCPTAQDAARRCTEAAMALLAARIGQHAPLRCAPRAPGIACTDSGGVDLGRLLVAEGLALPTPDSPAEYGVAESQARAAAKGLWAR</sequence>
<dbReference type="Proteomes" id="UP000076400">
    <property type="component" value="Unassembled WGS sequence"/>
</dbReference>
<evidence type="ECO:0000313" key="2">
    <source>
        <dbReference type="EMBL" id="KZD06405.1"/>
    </source>
</evidence>
<evidence type="ECO:0000256" key="1">
    <source>
        <dbReference type="SAM" id="MobiDB-lite"/>
    </source>
</evidence>
<evidence type="ECO:0000313" key="3">
    <source>
        <dbReference type="Proteomes" id="UP000076400"/>
    </source>
</evidence>
<feature type="region of interest" description="Disordered" evidence="1">
    <location>
        <begin position="57"/>
        <end position="121"/>
    </location>
</feature>
<organism evidence="2 3">
    <name type="scientific">Oceanibaculum pacificum</name>
    <dbReference type="NCBI Taxonomy" id="580166"/>
    <lineage>
        <taxon>Bacteria</taxon>
        <taxon>Pseudomonadati</taxon>
        <taxon>Pseudomonadota</taxon>
        <taxon>Alphaproteobacteria</taxon>
        <taxon>Rhodospirillales</taxon>
        <taxon>Oceanibaculaceae</taxon>
        <taxon>Oceanibaculum</taxon>
    </lineage>
</organism>
<dbReference type="EMBL" id="LPXN01000122">
    <property type="protein sequence ID" value="KZD06405.1"/>
    <property type="molecule type" value="Genomic_DNA"/>
</dbReference>
<dbReference type="RefSeq" id="WP_067557492.1">
    <property type="nucleotide sequence ID" value="NZ_LPXN01000122.1"/>
</dbReference>
<dbReference type="OrthoDB" id="9805504at2"/>
<dbReference type="InterPro" id="IPR035437">
    <property type="entry name" value="SNase_OB-fold_sf"/>
</dbReference>
<protein>
    <recommendedName>
        <fullName evidence="4">TNase-like domain-containing protein</fullName>
    </recommendedName>
</protein>
<reference evidence="2 3" key="1">
    <citation type="submission" date="2015-12" db="EMBL/GenBank/DDBJ databases">
        <title>Genome sequence of Oceanibaculum pacificum MCCC 1A02656.</title>
        <authorList>
            <person name="Lu L."/>
            <person name="Lai Q."/>
            <person name="Shao Z."/>
            <person name="Qian P."/>
        </authorList>
    </citation>
    <scope>NUCLEOTIDE SEQUENCE [LARGE SCALE GENOMIC DNA]</scope>
    <source>
        <strain evidence="2 3">MCCC 1A02656</strain>
    </source>
</reference>
<proteinExistence type="predicted"/>
<feature type="compositionally biased region" description="Gly residues" evidence="1">
    <location>
        <begin position="107"/>
        <end position="121"/>
    </location>
</feature>
<evidence type="ECO:0008006" key="4">
    <source>
        <dbReference type="Google" id="ProtNLM"/>
    </source>
</evidence>